<evidence type="ECO:0000256" key="1">
    <source>
        <dbReference type="SAM" id="MobiDB-lite"/>
    </source>
</evidence>
<proteinExistence type="predicted"/>
<dbReference type="GO" id="GO:0032196">
    <property type="term" value="P:transposition"/>
    <property type="evidence" value="ECO:0007669"/>
    <property type="project" value="InterPro"/>
</dbReference>
<dbReference type="PANTHER" id="PTHR33157:SF10">
    <property type="entry name" value="TRANSPOSASE MUDR PLANT DOMAIN-CONTAINING PROTEIN"/>
    <property type="match status" value="1"/>
</dbReference>
<evidence type="ECO:0000313" key="2">
    <source>
        <dbReference type="EMBL" id="JAD78696.1"/>
    </source>
</evidence>
<protein>
    <submittedName>
        <fullName evidence="2">Uncharacterized protein</fullName>
    </submittedName>
</protein>
<reference evidence="2" key="2">
    <citation type="journal article" date="2015" name="Data Brief">
        <title>Shoot transcriptome of the giant reed, Arundo donax.</title>
        <authorList>
            <person name="Barrero R.A."/>
            <person name="Guerrero F.D."/>
            <person name="Moolhuijzen P."/>
            <person name="Goolsby J.A."/>
            <person name="Tidwell J."/>
            <person name="Bellgard S.E."/>
            <person name="Bellgard M.I."/>
        </authorList>
    </citation>
    <scope>NUCLEOTIDE SEQUENCE</scope>
    <source>
        <tissue evidence="2">Shoot tissue taken approximately 20 cm above the soil surface</tissue>
    </source>
</reference>
<organism evidence="2">
    <name type="scientific">Arundo donax</name>
    <name type="common">Giant reed</name>
    <name type="synonym">Donax arundinaceus</name>
    <dbReference type="NCBI Taxonomy" id="35708"/>
    <lineage>
        <taxon>Eukaryota</taxon>
        <taxon>Viridiplantae</taxon>
        <taxon>Streptophyta</taxon>
        <taxon>Embryophyta</taxon>
        <taxon>Tracheophyta</taxon>
        <taxon>Spermatophyta</taxon>
        <taxon>Magnoliopsida</taxon>
        <taxon>Liliopsida</taxon>
        <taxon>Poales</taxon>
        <taxon>Poaceae</taxon>
        <taxon>PACMAD clade</taxon>
        <taxon>Arundinoideae</taxon>
        <taxon>Arundineae</taxon>
        <taxon>Arundo</taxon>
    </lineage>
</organism>
<accession>A0A0A9CSY7</accession>
<sequence>MHAFRHKKLVGKQRAARGGTSQGSIADGVNSERSIADGANLGKSSAGVGNSGRSSAGSANSHMSTAVANSSGFGNKRANEDPPKRGRGKMSRTQLRVPPRGRRVVLVPKGDSQFTYVVYNPKGLKYPSQVGAILKRAYPGIVIVYDDDGNEVVRRPAFSWNDYYWKNNGRGVACAKQVKEEFWSLFTVKPDAQEKRRAEHNLENYLVKRVTNMMYQARLDGIKKYYFDRKEDCDDERARTKEFTEEQYLACRLEWCDPEAWALLARYWTSDEYKEKRKRAQESRMNSEDPAQNRGVHGIFLRHNNSWIFLMALRRLAL</sequence>
<dbReference type="PANTHER" id="PTHR33157">
    <property type="entry name" value="AUTONOMOUS TRANSPOSABLE ELEMENT EN-1 MOSAIC PROTEIN-RELATED"/>
    <property type="match status" value="1"/>
</dbReference>
<name>A0A0A9CSY7_ARUDO</name>
<feature type="compositionally biased region" description="Polar residues" evidence="1">
    <location>
        <begin position="62"/>
        <end position="73"/>
    </location>
</feature>
<dbReference type="AlphaFoldDB" id="A0A0A9CSY7"/>
<feature type="region of interest" description="Disordered" evidence="1">
    <location>
        <begin position="1"/>
        <end position="95"/>
    </location>
</feature>
<dbReference type="EMBL" id="GBRH01219199">
    <property type="protein sequence ID" value="JAD78696.1"/>
    <property type="molecule type" value="Transcribed_RNA"/>
</dbReference>
<reference evidence="2" key="1">
    <citation type="submission" date="2014-09" db="EMBL/GenBank/DDBJ databases">
        <authorList>
            <person name="Magalhaes I.L.F."/>
            <person name="Oliveira U."/>
            <person name="Santos F.R."/>
            <person name="Vidigal T.H.D.A."/>
            <person name="Brescovit A.D."/>
            <person name="Santos A.J."/>
        </authorList>
    </citation>
    <scope>NUCLEOTIDE SEQUENCE</scope>
    <source>
        <tissue evidence="2">Shoot tissue taken approximately 20 cm above the soil surface</tissue>
    </source>
</reference>
<dbReference type="InterPro" id="IPR039266">
    <property type="entry name" value="EN-1/SPM"/>
</dbReference>
<feature type="compositionally biased region" description="Low complexity" evidence="1">
    <location>
        <begin position="44"/>
        <end position="61"/>
    </location>
</feature>
<feature type="compositionally biased region" description="Basic residues" evidence="1">
    <location>
        <begin position="1"/>
        <end position="15"/>
    </location>
</feature>